<feature type="transmembrane region" description="Helical" evidence="1">
    <location>
        <begin position="123"/>
        <end position="147"/>
    </location>
</feature>
<feature type="transmembrane region" description="Helical" evidence="1">
    <location>
        <begin position="89"/>
        <end position="111"/>
    </location>
</feature>
<feature type="transmembrane region" description="Helical" evidence="1">
    <location>
        <begin position="20"/>
        <end position="37"/>
    </location>
</feature>
<evidence type="ECO:0000313" key="3">
    <source>
        <dbReference type="EMBL" id="TFK20544.1"/>
    </source>
</evidence>
<feature type="transmembrane region" description="Helical" evidence="1">
    <location>
        <begin position="57"/>
        <end position="77"/>
    </location>
</feature>
<name>A0A5C3KK54_COPMA</name>
<feature type="transmembrane region" description="Helical" evidence="1">
    <location>
        <begin position="235"/>
        <end position="255"/>
    </location>
</feature>
<evidence type="ECO:0000313" key="4">
    <source>
        <dbReference type="Proteomes" id="UP000307440"/>
    </source>
</evidence>
<keyword evidence="4" id="KW-1185">Reference proteome</keyword>
<dbReference type="EMBL" id="ML210296">
    <property type="protein sequence ID" value="TFK20544.1"/>
    <property type="molecule type" value="Genomic_DNA"/>
</dbReference>
<dbReference type="AlphaFoldDB" id="A0A5C3KK54"/>
<evidence type="ECO:0000256" key="1">
    <source>
        <dbReference type="SAM" id="Phobius"/>
    </source>
</evidence>
<keyword evidence="1" id="KW-0812">Transmembrane</keyword>
<dbReference type="STRING" id="230819.A0A5C3KK54"/>
<feature type="domain" description="DUF6533" evidence="2">
    <location>
        <begin position="23"/>
        <end position="68"/>
    </location>
</feature>
<dbReference type="Pfam" id="PF20151">
    <property type="entry name" value="DUF6533"/>
    <property type="match status" value="1"/>
</dbReference>
<gene>
    <name evidence="3" type="ORF">FA15DRAFT_122784</name>
</gene>
<feature type="transmembrane region" description="Helical" evidence="1">
    <location>
        <begin position="168"/>
        <end position="189"/>
    </location>
</feature>
<evidence type="ECO:0000259" key="2">
    <source>
        <dbReference type="Pfam" id="PF20151"/>
    </source>
</evidence>
<keyword evidence="1" id="KW-0472">Membrane</keyword>
<dbReference type="Proteomes" id="UP000307440">
    <property type="component" value="Unassembled WGS sequence"/>
</dbReference>
<reference evidence="3 4" key="1">
    <citation type="journal article" date="2019" name="Nat. Ecol. Evol.">
        <title>Megaphylogeny resolves global patterns of mushroom evolution.</title>
        <authorList>
            <person name="Varga T."/>
            <person name="Krizsan K."/>
            <person name="Foldi C."/>
            <person name="Dima B."/>
            <person name="Sanchez-Garcia M."/>
            <person name="Sanchez-Ramirez S."/>
            <person name="Szollosi G.J."/>
            <person name="Szarkandi J.G."/>
            <person name="Papp V."/>
            <person name="Albert L."/>
            <person name="Andreopoulos W."/>
            <person name="Angelini C."/>
            <person name="Antonin V."/>
            <person name="Barry K.W."/>
            <person name="Bougher N.L."/>
            <person name="Buchanan P."/>
            <person name="Buyck B."/>
            <person name="Bense V."/>
            <person name="Catcheside P."/>
            <person name="Chovatia M."/>
            <person name="Cooper J."/>
            <person name="Damon W."/>
            <person name="Desjardin D."/>
            <person name="Finy P."/>
            <person name="Geml J."/>
            <person name="Haridas S."/>
            <person name="Hughes K."/>
            <person name="Justo A."/>
            <person name="Karasinski D."/>
            <person name="Kautmanova I."/>
            <person name="Kiss B."/>
            <person name="Kocsube S."/>
            <person name="Kotiranta H."/>
            <person name="LaButti K.M."/>
            <person name="Lechner B.E."/>
            <person name="Liimatainen K."/>
            <person name="Lipzen A."/>
            <person name="Lukacs Z."/>
            <person name="Mihaltcheva S."/>
            <person name="Morgado L.N."/>
            <person name="Niskanen T."/>
            <person name="Noordeloos M.E."/>
            <person name="Ohm R.A."/>
            <person name="Ortiz-Santana B."/>
            <person name="Ovrebo C."/>
            <person name="Racz N."/>
            <person name="Riley R."/>
            <person name="Savchenko A."/>
            <person name="Shiryaev A."/>
            <person name="Soop K."/>
            <person name="Spirin V."/>
            <person name="Szebenyi C."/>
            <person name="Tomsovsky M."/>
            <person name="Tulloss R.E."/>
            <person name="Uehling J."/>
            <person name="Grigoriev I.V."/>
            <person name="Vagvolgyi C."/>
            <person name="Papp T."/>
            <person name="Martin F.M."/>
            <person name="Miettinen O."/>
            <person name="Hibbett D.S."/>
            <person name="Nagy L.G."/>
        </authorList>
    </citation>
    <scope>NUCLEOTIDE SEQUENCE [LARGE SCALE GENOMIC DNA]</scope>
    <source>
        <strain evidence="3 4">CBS 121175</strain>
    </source>
</reference>
<keyword evidence="1" id="KW-1133">Transmembrane helix</keyword>
<proteinExistence type="predicted"/>
<dbReference type="InterPro" id="IPR045340">
    <property type="entry name" value="DUF6533"/>
</dbReference>
<feature type="transmembrane region" description="Helical" evidence="1">
    <location>
        <begin position="201"/>
        <end position="219"/>
    </location>
</feature>
<dbReference type="OrthoDB" id="2958007at2759"/>
<accession>A0A5C3KK54</accession>
<sequence length="298" mass="33354">MSTTGVVDVPHQDLINLVRYNVYVPMACLVVLFAEYLDTLELEVSLIWPTGWTHVKVLYFTNRFLPLAVIPFVIAYNITTEATNDRCKLFFTISCMGILGCTLVSEAILYIRVLALSGMSRPILIFIIVNGTAVVVSTFALLARYVTITSWGPKSAFVPGCVGQQRHGILVTMAYAITLYSGLGRSFIYDPYSSTVERQRINATVVAILCVYFGVKLYWRDHPGPIIKIFYRDGTLYFIALALLSIGNGVSALVMPAQYRYIMTPLQAVVHSSLSIRMILHLRENAREDMGLSTVRRM</sequence>
<organism evidence="3 4">
    <name type="scientific">Coprinopsis marcescibilis</name>
    <name type="common">Agaric fungus</name>
    <name type="synonym">Psathyrella marcescibilis</name>
    <dbReference type="NCBI Taxonomy" id="230819"/>
    <lineage>
        <taxon>Eukaryota</taxon>
        <taxon>Fungi</taxon>
        <taxon>Dikarya</taxon>
        <taxon>Basidiomycota</taxon>
        <taxon>Agaricomycotina</taxon>
        <taxon>Agaricomycetes</taxon>
        <taxon>Agaricomycetidae</taxon>
        <taxon>Agaricales</taxon>
        <taxon>Agaricineae</taxon>
        <taxon>Psathyrellaceae</taxon>
        <taxon>Coprinopsis</taxon>
    </lineage>
</organism>
<protein>
    <recommendedName>
        <fullName evidence="2">DUF6533 domain-containing protein</fullName>
    </recommendedName>
</protein>